<keyword evidence="5" id="KW-1185">Reference proteome</keyword>
<proteinExistence type="predicted"/>
<dbReference type="PANTHER" id="PTHR43080">
    <property type="entry name" value="CBS DOMAIN-CONTAINING PROTEIN CBSX3, MITOCHONDRIAL"/>
    <property type="match status" value="1"/>
</dbReference>
<name>A0A9W6JZX9_9PSED</name>
<dbReference type="InterPro" id="IPR051257">
    <property type="entry name" value="Diverse_CBS-Domain"/>
</dbReference>
<evidence type="ECO:0000313" key="4">
    <source>
        <dbReference type="EMBL" id="GLK86955.1"/>
    </source>
</evidence>
<evidence type="ECO:0000313" key="5">
    <source>
        <dbReference type="Proteomes" id="UP001143328"/>
    </source>
</evidence>
<gene>
    <name evidence="4" type="ORF">GCM10017655_00170</name>
</gene>
<organism evidence="4 5">
    <name type="scientific">Pseudomonas turukhanskensis</name>
    <dbReference type="NCBI Taxonomy" id="1806536"/>
    <lineage>
        <taxon>Bacteria</taxon>
        <taxon>Pseudomonadati</taxon>
        <taxon>Pseudomonadota</taxon>
        <taxon>Gammaproteobacteria</taxon>
        <taxon>Pseudomonadales</taxon>
        <taxon>Pseudomonadaceae</taxon>
        <taxon>Pseudomonas</taxon>
    </lineage>
</organism>
<dbReference type="RefSeq" id="WP_271193193.1">
    <property type="nucleotide sequence ID" value="NZ_BSFN01000001.1"/>
</dbReference>
<dbReference type="CDD" id="cd04623">
    <property type="entry name" value="CBS_pair_bac_euk"/>
    <property type="match status" value="1"/>
</dbReference>
<dbReference type="InterPro" id="IPR046342">
    <property type="entry name" value="CBS_dom_sf"/>
</dbReference>
<dbReference type="Gene3D" id="3.10.580.10">
    <property type="entry name" value="CBS-domain"/>
    <property type="match status" value="1"/>
</dbReference>
<evidence type="ECO:0000256" key="1">
    <source>
        <dbReference type="ARBA" id="ARBA00023122"/>
    </source>
</evidence>
<keyword evidence="4" id="KW-0418">Kinase</keyword>
<accession>A0A9W6JZX9</accession>
<reference evidence="4" key="1">
    <citation type="journal article" date="2014" name="Int. J. Syst. Evol. Microbiol.">
        <title>Complete genome sequence of Corynebacterium casei LMG S-19264T (=DSM 44701T), isolated from a smear-ripened cheese.</title>
        <authorList>
            <consortium name="US DOE Joint Genome Institute (JGI-PGF)"/>
            <person name="Walter F."/>
            <person name="Albersmeier A."/>
            <person name="Kalinowski J."/>
            <person name="Ruckert C."/>
        </authorList>
    </citation>
    <scope>NUCLEOTIDE SEQUENCE</scope>
    <source>
        <strain evidence="4">VKM B-2935</strain>
    </source>
</reference>
<reference evidence="4" key="2">
    <citation type="submission" date="2023-01" db="EMBL/GenBank/DDBJ databases">
        <authorList>
            <person name="Sun Q."/>
            <person name="Evtushenko L."/>
        </authorList>
    </citation>
    <scope>NUCLEOTIDE SEQUENCE</scope>
    <source>
        <strain evidence="4">VKM B-2935</strain>
    </source>
</reference>
<sequence length="143" mass="15656">MKTVAEILKAKTRNSIFTVSPETSVLEAVKLMGELGIGALLVTDGGELVGIVSERDYVRKIAMLERASSAKVSEIMTAKVITVSPKEGNRHCMQLMTDGHLRHLPVMEDGKLIGLLSIGDLVKDIISEQESLINHLEQYIRGE</sequence>
<comment type="caution">
    <text evidence="4">The sequence shown here is derived from an EMBL/GenBank/DDBJ whole genome shotgun (WGS) entry which is preliminary data.</text>
</comment>
<dbReference type="PANTHER" id="PTHR43080:SF2">
    <property type="entry name" value="CBS DOMAIN-CONTAINING PROTEIN"/>
    <property type="match status" value="1"/>
</dbReference>
<feature type="domain" description="CBS" evidence="3">
    <location>
        <begin position="11"/>
        <end position="68"/>
    </location>
</feature>
<dbReference type="Pfam" id="PF00571">
    <property type="entry name" value="CBS"/>
    <property type="match status" value="2"/>
</dbReference>
<dbReference type="InterPro" id="IPR000644">
    <property type="entry name" value="CBS_dom"/>
</dbReference>
<keyword evidence="1 2" id="KW-0129">CBS domain</keyword>
<dbReference type="EMBL" id="BSFN01000001">
    <property type="protein sequence ID" value="GLK86955.1"/>
    <property type="molecule type" value="Genomic_DNA"/>
</dbReference>
<protein>
    <submittedName>
        <fullName evidence="4">Histidine kinase</fullName>
    </submittedName>
</protein>
<dbReference type="SMART" id="SM00116">
    <property type="entry name" value="CBS"/>
    <property type="match status" value="2"/>
</dbReference>
<dbReference type="SUPFAM" id="SSF54631">
    <property type="entry name" value="CBS-domain pair"/>
    <property type="match status" value="1"/>
</dbReference>
<dbReference type="InterPro" id="IPR044725">
    <property type="entry name" value="CBSX3_CBS_dom"/>
</dbReference>
<dbReference type="PROSITE" id="PS51371">
    <property type="entry name" value="CBS"/>
    <property type="match status" value="2"/>
</dbReference>
<dbReference type="GO" id="GO:0016301">
    <property type="term" value="F:kinase activity"/>
    <property type="evidence" value="ECO:0007669"/>
    <property type="project" value="UniProtKB-KW"/>
</dbReference>
<dbReference type="AlphaFoldDB" id="A0A9W6JZX9"/>
<feature type="domain" description="CBS" evidence="3">
    <location>
        <begin position="76"/>
        <end position="131"/>
    </location>
</feature>
<evidence type="ECO:0000259" key="3">
    <source>
        <dbReference type="PROSITE" id="PS51371"/>
    </source>
</evidence>
<keyword evidence="4" id="KW-0808">Transferase</keyword>
<dbReference type="Proteomes" id="UP001143328">
    <property type="component" value="Unassembled WGS sequence"/>
</dbReference>
<evidence type="ECO:0000256" key="2">
    <source>
        <dbReference type="PROSITE-ProRule" id="PRU00703"/>
    </source>
</evidence>